<dbReference type="FunFam" id="3.30.2130.10:FF:000002">
    <property type="entry name" value="Aspartokinase"/>
    <property type="match status" value="1"/>
</dbReference>
<evidence type="ECO:0000256" key="15">
    <source>
        <dbReference type="ARBA" id="ARBA00047872"/>
    </source>
</evidence>
<proteinExistence type="inferred from homology"/>
<accession>A0A7M4DHH7</accession>
<dbReference type="Gene3D" id="3.30.2130.10">
    <property type="entry name" value="VC0802-like"/>
    <property type="match status" value="1"/>
</dbReference>
<comment type="pathway">
    <text evidence="4 18">Amino-acid biosynthesis; L-threonine biosynthesis; L-threonine from L-aspartate: step 1/5.</text>
</comment>
<sequence>MALIVQKFGGSSVADAASIARVAKRVTETKTAGNEVVVVVSAMGDTTDELLDLAAAISDSPPNREMDILLTAGERISMALLAIAIHELGTDAQAFTGQQAGVITDTSHGNARIIDVSPSRIQRVLEGGAVAIVAGFQGVTQHTNDVTTLGRGGSDTTAVALAAALGADVCEIYTDVDGLFTADPRIVPAARRIGRITTEETLELAANGAKVLHLRAVEYARRYGVPIHVRSSFSLNEGTLVTDVDPEEGPMENPIISGVAHDSSQGKVTVVGVPDVPGKAAQLFEAVAAAGVNIDMIVQNVSEQETGRTDISFTLPTDQSKAAKEALEATAAELGYQSLSYDEGVGKLSLVGAGMRSHPGVSARLFGALRDAGINIEMISTSEIRISVVTRSEDLESAVRAVHTAFGLDADEVEAVVYGGTGR</sequence>
<feature type="binding site" evidence="16">
    <location>
        <begin position="210"/>
        <end position="211"/>
    </location>
    <ligand>
        <name>ATP</name>
        <dbReference type="ChEBI" id="CHEBI:30616"/>
    </ligand>
</feature>
<dbReference type="PROSITE" id="PS00324">
    <property type="entry name" value="ASPARTOKINASE"/>
    <property type="match status" value="1"/>
</dbReference>
<evidence type="ECO:0000256" key="18">
    <source>
        <dbReference type="RuleBase" id="RU004249"/>
    </source>
</evidence>
<dbReference type="CDD" id="cd04913">
    <property type="entry name" value="ACT_AKii-LysC-BS-like_1"/>
    <property type="match status" value="1"/>
</dbReference>
<dbReference type="GO" id="GO:0009089">
    <property type="term" value="P:lysine biosynthetic process via diaminopimelate"/>
    <property type="evidence" value="ECO:0007669"/>
    <property type="project" value="UniProtKB-UniPathway"/>
</dbReference>
<keyword evidence="12 16" id="KW-0067">ATP-binding</keyword>
<evidence type="ECO:0000256" key="13">
    <source>
        <dbReference type="ARBA" id="ARBA00022915"/>
    </source>
</evidence>
<feature type="binding site" evidence="16">
    <location>
        <begin position="7"/>
        <end position="10"/>
    </location>
    <ligand>
        <name>ATP</name>
        <dbReference type="ChEBI" id="CHEBI:30616"/>
    </ligand>
</feature>
<feature type="binding site" evidence="16">
    <location>
        <position position="47"/>
    </location>
    <ligand>
        <name>substrate</name>
    </ligand>
</feature>
<dbReference type="NCBIfam" id="TIGR00656">
    <property type="entry name" value="asp_kin_monofn"/>
    <property type="match status" value="1"/>
</dbReference>
<dbReference type="GO" id="GO:0004072">
    <property type="term" value="F:aspartate kinase activity"/>
    <property type="evidence" value="ECO:0007669"/>
    <property type="project" value="UniProtKB-EC"/>
</dbReference>
<dbReference type="SUPFAM" id="SSF55021">
    <property type="entry name" value="ACT-like"/>
    <property type="match status" value="2"/>
</dbReference>
<evidence type="ECO:0000256" key="9">
    <source>
        <dbReference type="ARBA" id="ARBA00022679"/>
    </source>
</evidence>
<dbReference type="UniPathway" id="UPA00050">
    <property type="reaction ID" value="UER00461"/>
</dbReference>
<dbReference type="AlphaFoldDB" id="A0A7M4DHH7"/>
<dbReference type="InterPro" id="IPR005260">
    <property type="entry name" value="Asp_kin_monofn"/>
</dbReference>
<keyword evidence="13" id="KW-0220">Diaminopimelate biosynthesis</keyword>
<comment type="caution">
    <text evidence="20">The sequence shown here is derived from an EMBL/GenBank/DDBJ whole genome shotgun (WGS) entry which is preliminary data.</text>
</comment>
<dbReference type="InterPro" id="IPR001057">
    <property type="entry name" value="Glu/AcGlu_kinase"/>
</dbReference>
<feature type="binding site" evidence="16">
    <location>
        <position position="185"/>
    </location>
    <ligand>
        <name>ATP</name>
        <dbReference type="ChEBI" id="CHEBI:30616"/>
    </ligand>
</feature>
<comment type="pathway">
    <text evidence="3 18">Amino-acid biosynthesis; L-methionine biosynthesis via de novo pathway; L-homoserine from L-aspartate: step 1/3.</text>
</comment>
<dbReference type="Pfam" id="PF00696">
    <property type="entry name" value="AA_kinase"/>
    <property type="match status" value="1"/>
</dbReference>
<dbReference type="InterPro" id="IPR001048">
    <property type="entry name" value="Asp/Glu/Uridylate_kinase"/>
</dbReference>
<keyword evidence="8 18" id="KW-0028">Amino-acid biosynthesis</keyword>
<evidence type="ECO:0000256" key="4">
    <source>
        <dbReference type="ARBA" id="ARBA00005139"/>
    </source>
</evidence>
<keyword evidence="14" id="KW-0457">Lysine biosynthesis</keyword>
<reference evidence="20 21" key="1">
    <citation type="submission" date="2019-11" db="EMBL/GenBank/DDBJ databases">
        <authorList>
            <person name="Criscuolo A."/>
        </authorList>
    </citation>
    <scope>NUCLEOTIDE SEQUENCE [LARGE SCALE GENOMIC DNA]</scope>
    <source>
        <strain evidence="20">CIP111667</strain>
    </source>
</reference>
<evidence type="ECO:0000256" key="17">
    <source>
        <dbReference type="RuleBase" id="RU003448"/>
    </source>
</evidence>
<keyword evidence="21" id="KW-1185">Reference proteome</keyword>
<dbReference type="PANTHER" id="PTHR21499">
    <property type="entry name" value="ASPARTATE KINASE"/>
    <property type="match status" value="1"/>
</dbReference>
<dbReference type="Gene3D" id="3.40.1160.10">
    <property type="entry name" value="Acetylglutamate kinase-like"/>
    <property type="match status" value="1"/>
</dbReference>
<dbReference type="SUPFAM" id="SSF53633">
    <property type="entry name" value="Carbamate kinase-like"/>
    <property type="match status" value="1"/>
</dbReference>
<dbReference type="EC" id="2.7.2.4" evidence="6 17"/>
<comment type="pathway">
    <text evidence="2 18">Amino-acid biosynthesis; L-lysine biosynthesis via DAP pathway; (S)-tetrahydrodipicolinate from L-aspartate: step 1/4.</text>
</comment>
<evidence type="ECO:0000256" key="2">
    <source>
        <dbReference type="ARBA" id="ARBA00004766"/>
    </source>
</evidence>
<dbReference type="CDD" id="cd04923">
    <property type="entry name" value="ACT_AK-LysC-DapG-like_2"/>
    <property type="match status" value="1"/>
</dbReference>
<dbReference type="EMBL" id="CACRYJ010000021">
    <property type="protein sequence ID" value="VZO36370.1"/>
    <property type="molecule type" value="Genomic_DNA"/>
</dbReference>
<dbReference type="RefSeq" id="WP_156740399.1">
    <property type="nucleotide sequence ID" value="NZ_CACRYJ010000021.1"/>
</dbReference>
<evidence type="ECO:0000256" key="10">
    <source>
        <dbReference type="ARBA" id="ARBA00022741"/>
    </source>
</evidence>
<evidence type="ECO:0000256" key="7">
    <source>
        <dbReference type="ARBA" id="ARBA00016273"/>
    </source>
</evidence>
<dbReference type="PROSITE" id="PS51671">
    <property type="entry name" value="ACT"/>
    <property type="match status" value="2"/>
</dbReference>
<evidence type="ECO:0000256" key="8">
    <source>
        <dbReference type="ARBA" id="ARBA00022605"/>
    </source>
</evidence>
<dbReference type="UniPathway" id="UPA00034">
    <property type="reaction ID" value="UER00015"/>
</dbReference>
<evidence type="ECO:0000256" key="12">
    <source>
        <dbReference type="ARBA" id="ARBA00022840"/>
    </source>
</evidence>
<organism evidence="20 21">
    <name type="scientific">Occultella aeris</name>
    <dbReference type="NCBI Taxonomy" id="2761496"/>
    <lineage>
        <taxon>Bacteria</taxon>
        <taxon>Bacillati</taxon>
        <taxon>Actinomycetota</taxon>
        <taxon>Actinomycetes</taxon>
        <taxon>Micrococcales</taxon>
        <taxon>Ruaniaceae</taxon>
        <taxon>Occultella</taxon>
    </lineage>
</organism>
<dbReference type="GO" id="GO:0005524">
    <property type="term" value="F:ATP binding"/>
    <property type="evidence" value="ECO:0007669"/>
    <property type="project" value="UniProtKB-KW"/>
</dbReference>
<comment type="similarity">
    <text evidence="5 17">Belongs to the aspartokinase family.</text>
</comment>
<dbReference type="InterPro" id="IPR018042">
    <property type="entry name" value="Aspartate_kinase_CS"/>
</dbReference>
<evidence type="ECO:0000256" key="1">
    <source>
        <dbReference type="ARBA" id="ARBA00002843"/>
    </source>
</evidence>
<feature type="binding site" evidence="16">
    <location>
        <begin position="174"/>
        <end position="175"/>
    </location>
    <ligand>
        <name>ATP</name>
        <dbReference type="ChEBI" id="CHEBI:30616"/>
    </ligand>
</feature>
<dbReference type="PANTHER" id="PTHR21499:SF3">
    <property type="entry name" value="ASPARTOKINASE"/>
    <property type="match status" value="1"/>
</dbReference>
<evidence type="ECO:0000313" key="21">
    <source>
        <dbReference type="Proteomes" id="UP000419743"/>
    </source>
</evidence>
<feature type="domain" description="ACT" evidence="19">
    <location>
        <begin position="268"/>
        <end position="344"/>
    </location>
</feature>
<dbReference type="InterPro" id="IPR001341">
    <property type="entry name" value="Asp_kinase"/>
</dbReference>
<dbReference type="InterPro" id="IPR002912">
    <property type="entry name" value="ACT_dom"/>
</dbReference>
<feature type="binding site" evidence="16">
    <location>
        <position position="74"/>
    </location>
    <ligand>
        <name>substrate</name>
    </ligand>
</feature>
<dbReference type="GO" id="GO:0009090">
    <property type="term" value="P:homoserine biosynthetic process"/>
    <property type="evidence" value="ECO:0007669"/>
    <property type="project" value="TreeGrafter"/>
</dbReference>
<dbReference type="InterPro" id="IPR054352">
    <property type="entry name" value="ACT_Aspartokinase"/>
</dbReference>
<comment type="catalytic activity">
    <reaction evidence="15 17">
        <text>L-aspartate + ATP = 4-phospho-L-aspartate + ADP</text>
        <dbReference type="Rhea" id="RHEA:23776"/>
        <dbReference type="ChEBI" id="CHEBI:29991"/>
        <dbReference type="ChEBI" id="CHEBI:30616"/>
        <dbReference type="ChEBI" id="CHEBI:57535"/>
        <dbReference type="ChEBI" id="CHEBI:456216"/>
        <dbReference type="EC" id="2.7.2.4"/>
    </reaction>
</comment>
<dbReference type="UniPathway" id="UPA00051">
    <property type="reaction ID" value="UER00462"/>
</dbReference>
<keyword evidence="11 17" id="KW-0418">Kinase</keyword>
<dbReference type="CDD" id="cd04261">
    <property type="entry name" value="AAK_AKii-LysC-BS"/>
    <property type="match status" value="1"/>
</dbReference>
<dbReference type="Proteomes" id="UP000419743">
    <property type="component" value="Unassembled WGS sequence"/>
</dbReference>
<dbReference type="PRINTS" id="PR00474">
    <property type="entry name" value="GLU5KINASE"/>
</dbReference>
<evidence type="ECO:0000256" key="16">
    <source>
        <dbReference type="PIRSR" id="PIRSR000726-1"/>
    </source>
</evidence>
<dbReference type="NCBIfam" id="NF005154">
    <property type="entry name" value="PRK06635.1-2"/>
    <property type="match status" value="1"/>
</dbReference>
<gene>
    <name evidence="20" type="primary">ask</name>
    <name evidence="20" type="ORF">HALOF300_01574</name>
</gene>
<evidence type="ECO:0000256" key="14">
    <source>
        <dbReference type="ARBA" id="ARBA00023154"/>
    </source>
</evidence>
<comment type="function">
    <text evidence="1">Catalyzes the phosphorylation of the beta-carboxyl group of aspartic acid with ATP to yield 4-phospho-L-aspartate, which is involved in the branched biosynthetic pathway leading to the biosynthesis of amino acids lysine, threonine, isoleucine and methionine.</text>
</comment>
<dbReference type="InterPro" id="IPR036393">
    <property type="entry name" value="AceGlu_kinase-like_sf"/>
</dbReference>
<name>A0A7M4DHH7_9MICO</name>
<dbReference type="Pfam" id="PF22468">
    <property type="entry name" value="ACT_9"/>
    <property type="match status" value="2"/>
</dbReference>
<dbReference type="GO" id="GO:0005829">
    <property type="term" value="C:cytosol"/>
    <property type="evidence" value="ECO:0007669"/>
    <property type="project" value="TreeGrafter"/>
</dbReference>
<feature type="domain" description="ACT" evidence="19">
    <location>
        <begin position="350"/>
        <end position="418"/>
    </location>
</feature>
<evidence type="ECO:0000256" key="11">
    <source>
        <dbReference type="ARBA" id="ARBA00022777"/>
    </source>
</evidence>
<evidence type="ECO:0000256" key="6">
    <source>
        <dbReference type="ARBA" id="ARBA00013059"/>
    </source>
</evidence>
<dbReference type="NCBIfam" id="NF005153">
    <property type="entry name" value="PRK06635.1-1"/>
    <property type="match status" value="1"/>
</dbReference>
<dbReference type="GO" id="GO:0009088">
    <property type="term" value="P:threonine biosynthetic process"/>
    <property type="evidence" value="ECO:0007669"/>
    <property type="project" value="UniProtKB-UniPathway"/>
</dbReference>
<dbReference type="NCBIfam" id="TIGR00657">
    <property type="entry name" value="asp_kinases"/>
    <property type="match status" value="1"/>
</dbReference>
<keyword evidence="10 16" id="KW-0547">Nucleotide-binding</keyword>
<evidence type="ECO:0000256" key="5">
    <source>
        <dbReference type="ARBA" id="ARBA00010122"/>
    </source>
</evidence>
<dbReference type="GO" id="GO:0019877">
    <property type="term" value="P:diaminopimelate biosynthetic process"/>
    <property type="evidence" value="ECO:0007669"/>
    <property type="project" value="UniProtKB-KW"/>
</dbReference>
<dbReference type="InterPro" id="IPR041740">
    <property type="entry name" value="AKii-LysC-BS"/>
</dbReference>
<evidence type="ECO:0000256" key="3">
    <source>
        <dbReference type="ARBA" id="ARBA00004986"/>
    </source>
</evidence>
<protein>
    <recommendedName>
        <fullName evidence="7 17">Aspartokinase</fullName>
        <ecNumber evidence="6 17">2.7.2.4</ecNumber>
    </recommendedName>
</protein>
<evidence type="ECO:0000313" key="20">
    <source>
        <dbReference type="EMBL" id="VZO36370.1"/>
    </source>
</evidence>
<evidence type="ECO:0000259" key="19">
    <source>
        <dbReference type="PROSITE" id="PS51671"/>
    </source>
</evidence>
<dbReference type="PIRSF" id="PIRSF000726">
    <property type="entry name" value="Asp_kin"/>
    <property type="match status" value="1"/>
</dbReference>
<dbReference type="NCBIfam" id="NF005155">
    <property type="entry name" value="PRK06635.1-4"/>
    <property type="match status" value="1"/>
</dbReference>
<keyword evidence="9 17" id="KW-0808">Transferase</keyword>
<dbReference type="FunFam" id="3.40.1160.10:FF:000002">
    <property type="entry name" value="Aspartokinase"/>
    <property type="match status" value="1"/>
</dbReference>
<dbReference type="InterPro" id="IPR045865">
    <property type="entry name" value="ACT-like_dom_sf"/>
</dbReference>